<evidence type="ECO:0000256" key="1">
    <source>
        <dbReference type="ARBA" id="ARBA00022475"/>
    </source>
</evidence>
<evidence type="ECO:0000256" key="6">
    <source>
        <dbReference type="ARBA" id="ARBA00023316"/>
    </source>
</evidence>
<feature type="non-terminal residue" evidence="7">
    <location>
        <position position="292"/>
    </location>
</feature>
<proteinExistence type="inferred from homology"/>
<evidence type="ECO:0000256" key="5">
    <source>
        <dbReference type="ARBA" id="ARBA00023239"/>
    </source>
</evidence>
<reference evidence="7" key="1">
    <citation type="submission" date="2018-05" db="EMBL/GenBank/DDBJ databases">
        <authorList>
            <person name="Lanie J.A."/>
            <person name="Ng W.-L."/>
            <person name="Kazmierczak K.M."/>
            <person name="Andrzejewski T.M."/>
            <person name="Davidsen T.M."/>
            <person name="Wayne K.J."/>
            <person name="Tettelin H."/>
            <person name="Glass J.I."/>
            <person name="Rusch D."/>
            <person name="Podicherti R."/>
            <person name="Tsui H.-C.T."/>
            <person name="Winkler M.E."/>
        </authorList>
    </citation>
    <scope>NUCLEOTIDE SEQUENCE</scope>
</reference>
<dbReference type="Pfam" id="PF02618">
    <property type="entry name" value="YceG"/>
    <property type="match status" value="1"/>
</dbReference>
<evidence type="ECO:0000256" key="3">
    <source>
        <dbReference type="ARBA" id="ARBA00022989"/>
    </source>
</evidence>
<dbReference type="Gene3D" id="3.30.1490.480">
    <property type="entry name" value="Endolytic murein transglycosylase"/>
    <property type="match status" value="1"/>
</dbReference>
<keyword evidence="2" id="KW-0812">Transmembrane</keyword>
<accession>A0A382I5R6</accession>
<dbReference type="HAMAP" id="MF_02065">
    <property type="entry name" value="MltG"/>
    <property type="match status" value="1"/>
</dbReference>
<organism evidence="7">
    <name type="scientific">marine metagenome</name>
    <dbReference type="NCBI Taxonomy" id="408172"/>
    <lineage>
        <taxon>unclassified sequences</taxon>
        <taxon>metagenomes</taxon>
        <taxon>ecological metagenomes</taxon>
    </lineage>
</organism>
<dbReference type="GO" id="GO:0016829">
    <property type="term" value="F:lyase activity"/>
    <property type="evidence" value="ECO:0007669"/>
    <property type="project" value="UniProtKB-KW"/>
</dbReference>
<sequence>MFITIALVVLVLFWPQPNPSSVSKVTVITGSTLGEISKQLYEKKIISNEQMFRWAVQVMGKEKEIPVGTFQLVDTQSNYDIIKQLVYGSPELIKVRLLEGWSVKKIAAHLNDVMGFEPDEILDISKDYRFLKKHNIKASTIEGYLFPDTYLFFNGDTPTSVLDNVVSEYKNFWRDAFRDRARELNMTEHEVVTLASIIEGEAIYDKERPTISGVYHNRLNRGMRLQADPTIQYIIKDGPRRLLNRDLKIDSPYNTYKYEGLPPGPINSPGEQSLIAALYPEENEYLFFVARG</sequence>
<dbReference type="NCBIfam" id="TIGR00247">
    <property type="entry name" value="endolytic transglycosylase MltG"/>
    <property type="match status" value="1"/>
</dbReference>
<dbReference type="InterPro" id="IPR003770">
    <property type="entry name" value="MLTG-like"/>
</dbReference>
<keyword evidence="4" id="KW-0472">Membrane</keyword>
<gene>
    <name evidence="7" type="ORF">METZ01_LOCUS247411</name>
</gene>
<evidence type="ECO:0000313" key="7">
    <source>
        <dbReference type="EMBL" id="SVB94557.1"/>
    </source>
</evidence>
<dbReference type="CDD" id="cd08010">
    <property type="entry name" value="MltG_like"/>
    <property type="match status" value="1"/>
</dbReference>
<evidence type="ECO:0000256" key="4">
    <source>
        <dbReference type="ARBA" id="ARBA00023136"/>
    </source>
</evidence>
<evidence type="ECO:0008006" key="8">
    <source>
        <dbReference type="Google" id="ProtNLM"/>
    </source>
</evidence>
<keyword evidence="6" id="KW-0961">Cell wall biogenesis/degradation</keyword>
<keyword evidence="1" id="KW-1003">Cell membrane</keyword>
<dbReference type="PANTHER" id="PTHR30518">
    <property type="entry name" value="ENDOLYTIC MUREIN TRANSGLYCOSYLASE"/>
    <property type="match status" value="1"/>
</dbReference>
<keyword evidence="3" id="KW-1133">Transmembrane helix</keyword>
<name>A0A382I5R6_9ZZZZ</name>
<dbReference type="EMBL" id="UINC01065176">
    <property type="protein sequence ID" value="SVB94557.1"/>
    <property type="molecule type" value="Genomic_DNA"/>
</dbReference>
<dbReference type="GO" id="GO:0071555">
    <property type="term" value="P:cell wall organization"/>
    <property type="evidence" value="ECO:0007669"/>
    <property type="project" value="UniProtKB-KW"/>
</dbReference>
<keyword evidence="5" id="KW-0456">Lyase</keyword>
<dbReference type="AlphaFoldDB" id="A0A382I5R6"/>
<protein>
    <recommendedName>
        <fullName evidence="8">Endolytic transglycosylase MltG</fullName>
    </recommendedName>
</protein>
<dbReference type="PANTHER" id="PTHR30518:SF2">
    <property type="entry name" value="ENDOLYTIC MUREIN TRANSGLYCOSYLASE"/>
    <property type="match status" value="1"/>
</dbReference>
<evidence type="ECO:0000256" key="2">
    <source>
        <dbReference type="ARBA" id="ARBA00022692"/>
    </source>
</evidence>